<evidence type="ECO:0000313" key="5">
    <source>
        <dbReference type="RefSeq" id="XP_010906516.1"/>
    </source>
</evidence>
<feature type="repeat" description="PPR" evidence="3">
    <location>
        <begin position="93"/>
        <end position="123"/>
    </location>
</feature>
<proteinExistence type="inferred from homology"/>
<feature type="repeat" description="PPR" evidence="3">
    <location>
        <begin position="129"/>
        <end position="163"/>
    </location>
</feature>
<feature type="repeat" description="PPR" evidence="3">
    <location>
        <begin position="235"/>
        <end position="269"/>
    </location>
</feature>
<evidence type="ECO:0000256" key="3">
    <source>
        <dbReference type="PROSITE-ProRule" id="PRU00708"/>
    </source>
</evidence>
<sequence>MPWHWAPLSPRSITHKTLAFSIDSGRRISSSSCLYRGLMVWHAAGWRQRETSASRNDLIIKFSEVVKHFSEKDPSSSSSSSVPEVGARPRWPHPFDYNSLMKAFSHAGEVEEVLRLFREIKEDFHCHPDVVCYTTVVDSLVTANRPEEALAVFEEMVSSGVIPDTAAYTVLVKLYSCYLKRFDSAYEVIRWMVKCGCVPDVITYSTLIAGLCWADRVEEALGVLDQMLEEECRPNVHTYTPIVQAYCSRGRIEEARRLVDAMDAIGFPPNTVTYNVLIQALCKIRAFDDVEKLLEHSDAKGWKPDVVTYSIYMDGLCESGRADKAWEQLQVMLGNGLRPNAVTVNILLDCLCRGSKASEAKCLLERSAELVWDADVVNYNTVMSRLRDAGKWLAVLKLFADMTKKGIATNSRTFSIVIHSLCKAGKLDCAKCIFNSRGFVANIVTYTTLIHYFYVGGKVDEARALFYDMVEENVVPNQITYSVMIKCLCRERKFLEAIGCFYRSLEDGFSPNLFACLTYWLVRGKRLMEILSLLQWILKQGYIIDFCVVRGLINAFCREGCCQSQEIYILCHVLDKILGTR</sequence>
<evidence type="ECO:0000313" key="11">
    <source>
        <dbReference type="RefSeq" id="XP_019702215.1"/>
    </source>
</evidence>
<evidence type="ECO:0000313" key="9">
    <source>
        <dbReference type="RefSeq" id="XP_010906520.1"/>
    </source>
</evidence>
<comment type="similarity">
    <text evidence="1">Belongs to the PPR family. P subfamily.</text>
</comment>
<evidence type="ECO:0000313" key="8">
    <source>
        <dbReference type="RefSeq" id="XP_010906519.1"/>
    </source>
</evidence>
<evidence type="ECO:0000256" key="1">
    <source>
        <dbReference type="ARBA" id="ARBA00007626"/>
    </source>
</evidence>
<evidence type="ECO:0000313" key="6">
    <source>
        <dbReference type="RefSeq" id="XP_010906517.1"/>
    </source>
</evidence>
<evidence type="ECO:0000313" key="12">
    <source>
        <dbReference type="RefSeq" id="XP_029117147.1"/>
    </source>
</evidence>
<dbReference type="RefSeq" id="XP_010906519.1">
    <property type="nucleotide sequence ID" value="XM_010908217.2"/>
</dbReference>
<dbReference type="RefSeq" id="XP_010906516.1">
    <property type="nucleotide sequence ID" value="XM_010908214.2"/>
</dbReference>
<dbReference type="RefSeq" id="XP_029117147.1">
    <property type="nucleotide sequence ID" value="XM_029261314.1"/>
</dbReference>
<feature type="repeat" description="PPR" evidence="3">
    <location>
        <begin position="375"/>
        <end position="409"/>
    </location>
</feature>
<feature type="repeat" description="PPR" evidence="3">
    <location>
        <begin position="305"/>
        <end position="339"/>
    </location>
</feature>
<keyword evidence="2" id="KW-0677">Repeat</keyword>
<feature type="repeat" description="PPR" evidence="3">
    <location>
        <begin position="270"/>
        <end position="304"/>
    </location>
</feature>
<dbReference type="Proteomes" id="UP000504607">
    <property type="component" value="Unplaced"/>
</dbReference>
<dbReference type="PROSITE" id="PS51375">
    <property type="entry name" value="PPR"/>
    <property type="match status" value="10"/>
</dbReference>
<feature type="repeat" description="PPR" evidence="3">
    <location>
        <begin position="200"/>
        <end position="234"/>
    </location>
</feature>
<dbReference type="OrthoDB" id="185373at2759"/>
<dbReference type="Gene3D" id="1.25.40.10">
    <property type="entry name" value="Tetratricopeptide repeat domain"/>
    <property type="match status" value="6"/>
</dbReference>
<dbReference type="InterPro" id="IPR050667">
    <property type="entry name" value="PPR-containing_protein"/>
</dbReference>
<dbReference type="PANTHER" id="PTHR47939:SF15">
    <property type="entry name" value="PENTACOTRIPEPTIDE-REPEAT REGION OF PRORP DOMAIN-CONTAINING PROTEIN"/>
    <property type="match status" value="1"/>
</dbReference>
<reference evidence="5 6" key="1">
    <citation type="submission" date="2025-04" db="UniProtKB">
        <authorList>
            <consortium name="RefSeq"/>
        </authorList>
    </citation>
    <scope>IDENTIFICATION</scope>
</reference>
<accession>A0A6I9QBX5</accession>
<evidence type="ECO:0000256" key="2">
    <source>
        <dbReference type="ARBA" id="ARBA00022737"/>
    </source>
</evidence>
<dbReference type="PANTHER" id="PTHR47939">
    <property type="entry name" value="MEMBRANE-ASSOCIATED SALT-INDUCIBLE PROTEIN-LIKE"/>
    <property type="match status" value="1"/>
</dbReference>
<dbReference type="NCBIfam" id="TIGR00756">
    <property type="entry name" value="PPR"/>
    <property type="match status" value="10"/>
</dbReference>
<dbReference type="RefSeq" id="XP_019702215.1">
    <property type="nucleotide sequence ID" value="XM_019846656.2"/>
</dbReference>
<dbReference type="InterPro" id="IPR002885">
    <property type="entry name" value="PPR_rpt"/>
</dbReference>
<name>A0A6I9QBX5_ELAGV</name>
<dbReference type="RefSeq" id="XP_010906521.1">
    <property type="nucleotide sequence ID" value="XM_010908219.2"/>
</dbReference>
<dbReference type="RefSeq" id="XP_010906518.1">
    <property type="nucleotide sequence ID" value="XM_010908216.2"/>
</dbReference>
<dbReference type="KEGG" id="egu:105033419"/>
<evidence type="ECO:0000313" key="7">
    <source>
        <dbReference type="RefSeq" id="XP_010906518.1"/>
    </source>
</evidence>
<dbReference type="Pfam" id="PF13041">
    <property type="entry name" value="PPR_2"/>
    <property type="match status" value="5"/>
</dbReference>
<dbReference type="GeneID" id="105033419"/>
<keyword evidence="4" id="KW-1185">Reference proteome</keyword>
<gene>
    <name evidence="5 6 7 8 9 10 11 12" type="primary">LOC105033419</name>
</gene>
<dbReference type="RefSeq" id="XP_073105960.1">
    <property type="nucleotide sequence ID" value="XM_073249859.1"/>
</dbReference>
<feature type="repeat" description="PPR" evidence="3">
    <location>
        <begin position="477"/>
        <end position="511"/>
    </location>
</feature>
<organism evidence="4 7">
    <name type="scientific">Elaeis guineensis var. tenera</name>
    <name type="common">Oil palm</name>
    <dbReference type="NCBI Taxonomy" id="51953"/>
    <lineage>
        <taxon>Eukaryota</taxon>
        <taxon>Viridiplantae</taxon>
        <taxon>Streptophyta</taxon>
        <taxon>Embryophyta</taxon>
        <taxon>Tracheophyta</taxon>
        <taxon>Spermatophyta</taxon>
        <taxon>Magnoliopsida</taxon>
        <taxon>Liliopsida</taxon>
        <taxon>Arecaceae</taxon>
        <taxon>Arecoideae</taxon>
        <taxon>Cocoseae</taxon>
        <taxon>Elaeidinae</taxon>
        <taxon>Elaeis</taxon>
    </lineage>
</organism>
<protein>
    <submittedName>
        <fullName evidence="5 6">Pentatricopeptide repeat-containing protein At5g16640, mitochondrial</fullName>
    </submittedName>
</protein>
<dbReference type="RefSeq" id="XP_010906520.1">
    <property type="nucleotide sequence ID" value="XM_010908218.2"/>
</dbReference>
<dbReference type="SUPFAM" id="SSF48452">
    <property type="entry name" value="TPR-like"/>
    <property type="match status" value="1"/>
</dbReference>
<feature type="repeat" description="PPR" evidence="3">
    <location>
        <begin position="164"/>
        <end position="199"/>
    </location>
</feature>
<dbReference type="Pfam" id="PF01535">
    <property type="entry name" value="PPR"/>
    <property type="match status" value="2"/>
</dbReference>
<feature type="repeat" description="PPR" evidence="3">
    <location>
        <begin position="442"/>
        <end position="476"/>
    </location>
</feature>
<dbReference type="RefSeq" id="XP_010906517.1">
    <property type="nucleotide sequence ID" value="XM_010908215.2"/>
</dbReference>
<dbReference type="InterPro" id="IPR011990">
    <property type="entry name" value="TPR-like_helical_dom_sf"/>
</dbReference>
<evidence type="ECO:0000313" key="4">
    <source>
        <dbReference type="Proteomes" id="UP000504607"/>
    </source>
</evidence>
<evidence type="ECO:0000313" key="10">
    <source>
        <dbReference type="RefSeq" id="XP_010906521.1"/>
    </source>
</evidence>
<dbReference type="AlphaFoldDB" id="A0A6I9QBX5"/>